<evidence type="ECO:0000313" key="3">
    <source>
        <dbReference type="Proteomes" id="UP000198636"/>
    </source>
</evidence>
<dbReference type="OrthoDB" id="1957938at2"/>
<organism evidence="2 3">
    <name type="scientific">Alkaliphilus peptidifermentans DSM 18978</name>
    <dbReference type="NCBI Taxonomy" id="1120976"/>
    <lineage>
        <taxon>Bacteria</taxon>
        <taxon>Bacillati</taxon>
        <taxon>Bacillota</taxon>
        <taxon>Clostridia</taxon>
        <taxon>Peptostreptococcales</taxon>
        <taxon>Natronincolaceae</taxon>
        <taxon>Alkaliphilus</taxon>
    </lineage>
</organism>
<keyword evidence="3" id="KW-1185">Reference proteome</keyword>
<reference evidence="2 3" key="1">
    <citation type="submission" date="2016-10" db="EMBL/GenBank/DDBJ databases">
        <authorList>
            <person name="de Groot N.N."/>
        </authorList>
    </citation>
    <scope>NUCLEOTIDE SEQUENCE [LARGE SCALE GENOMIC DNA]</scope>
    <source>
        <strain evidence="2 3">DSM 18978</strain>
    </source>
</reference>
<dbReference type="AlphaFoldDB" id="A0A1G5DFM9"/>
<accession>A0A1G5DFM9</accession>
<sequence length="107" mass="12566">MSVKPIDFHLTYANTIRESKDKQNDVHRPKDTNHYIENKIQAEVKKNLQRTTNTEETKHKAIANKEKDKNSSKKNEDNKKRRKSSKEEIEKECNRNTGIGTKLDIMI</sequence>
<gene>
    <name evidence="2" type="ORF">SAMN03080606_00887</name>
</gene>
<feature type="compositionally biased region" description="Basic and acidic residues" evidence="1">
    <location>
        <begin position="53"/>
        <end position="94"/>
    </location>
</feature>
<feature type="region of interest" description="Disordered" evidence="1">
    <location>
        <begin position="19"/>
        <end position="107"/>
    </location>
</feature>
<dbReference type="RefSeq" id="WP_091540420.1">
    <property type="nucleotide sequence ID" value="NZ_FMUS01000004.1"/>
</dbReference>
<name>A0A1G5DFM9_9FIRM</name>
<evidence type="ECO:0000256" key="1">
    <source>
        <dbReference type="SAM" id="MobiDB-lite"/>
    </source>
</evidence>
<feature type="compositionally biased region" description="Basic and acidic residues" evidence="1">
    <location>
        <begin position="19"/>
        <end position="46"/>
    </location>
</feature>
<dbReference type="EMBL" id="FMUS01000004">
    <property type="protein sequence ID" value="SCY13190.1"/>
    <property type="molecule type" value="Genomic_DNA"/>
</dbReference>
<protein>
    <submittedName>
        <fullName evidence="2">Uncharacterized protein</fullName>
    </submittedName>
</protein>
<evidence type="ECO:0000313" key="2">
    <source>
        <dbReference type="EMBL" id="SCY13190.1"/>
    </source>
</evidence>
<proteinExistence type="predicted"/>
<dbReference type="Proteomes" id="UP000198636">
    <property type="component" value="Unassembled WGS sequence"/>
</dbReference>
<dbReference type="STRING" id="1120976.SAMN03080606_00887"/>